<proteinExistence type="predicted"/>
<keyword evidence="3" id="KW-1185">Reference proteome</keyword>
<accession>A0ABP3RYC3</accession>
<organism evidence="2 3">
    <name type="scientific">Streptomyces crystallinus</name>
    <dbReference type="NCBI Taxonomy" id="68191"/>
    <lineage>
        <taxon>Bacteria</taxon>
        <taxon>Bacillati</taxon>
        <taxon>Actinomycetota</taxon>
        <taxon>Actinomycetes</taxon>
        <taxon>Kitasatosporales</taxon>
        <taxon>Streptomycetaceae</taxon>
        <taxon>Streptomyces</taxon>
    </lineage>
</organism>
<evidence type="ECO:0000313" key="2">
    <source>
        <dbReference type="EMBL" id="GAA0616968.1"/>
    </source>
</evidence>
<protein>
    <submittedName>
        <fullName evidence="2">Uncharacterized protein</fullName>
    </submittedName>
</protein>
<reference evidence="3" key="1">
    <citation type="journal article" date="2019" name="Int. J. Syst. Evol. Microbiol.">
        <title>The Global Catalogue of Microorganisms (GCM) 10K type strain sequencing project: providing services to taxonomists for standard genome sequencing and annotation.</title>
        <authorList>
            <consortium name="The Broad Institute Genomics Platform"/>
            <consortium name="The Broad Institute Genome Sequencing Center for Infectious Disease"/>
            <person name="Wu L."/>
            <person name="Ma J."/>
        </authorList>
    </citation>
    <scope>NUCLEOTIDE SEQUENCE [LARGE SCALE GENOMIC DNA]</scope>
    <source>
        <strain evidence="3">JCM 5067</strain>
    </source>
</reference>
<sequence length="85" mass="8974">MARRHTAGGLERRRVVTDAASGVPGPRPADPKEPEDPARYRRCEVCKEPGADTITRMFVADTGGDHTSYAHADCAKAAGAGVITP</sequence>
<dbReference type="Proteomes" id="UP001500668">
    <property type="component" value="Unassembled WGS sequence"/>
</dbReference>
<gene>
    <name evidence="2" type="ORF">GCM10010394_53880</name>
</gene>
<evidence type="ECO:0000313" key="3">
    <source>
        <dbReference type="Proteomes" id="UP001500668"/>
    </source>
</evidence>
<feature type="region of interest" description="Disordered" evidence="1">
    <location>
        <begin position="1"/>
        <end position="38"/>
    </location>
</feature>
<evidence type="ECO:0000256" key="1">
    <source>
        <dbReference type="SAM" id="MobiDB-lite"/>
    </source>
</evidence>
<feature type="compositionally biased region" description="Basic and acidic residues" evidence="1">
    <location>
        <begin position="29"/>
        <end position="38"/>
    </location>
</feature>
<name>A0ABP3RYC3_9ACTN</name>
<dbReference type="EMBL" id="BAAACA010000038">
    <property type="protein sequence ID" value="GAA0616968.1"/>
    <property type="molecule type" value="Genomic_DNA"/>
</dbReference>
<comment type="caution">
    <text evidence="2">The sequence shown here is derived from an EMBL/GenBank/DDBJ whole genome shotgun (WGS) entry which is preliminary data.</text>
</comment>